<dbReference type="EMBL" id="PDSK01000106">
    <property type="protein sequence ID" value="PIE32890.1"/>
    <property type="molecule type" value="Genomic_DNA"/>
</dbReference>
<comment type="caution">
    <text evidence="2">The sequence shown here is derived from an EMBL/GenBank/DDBJ whole genome shotgun (WGS) entry which is preliminary data.</text>
</comment>
<name>A0A2G6KBZ7_9BACT</name>
<dbReference type="CDD" id="cd02238">
    <property type="entry name" value="cupin_KdgF"/>
    <property type="match status" value="1"/>
</dbReference>
<dbReference type="InterPro" id="IPR011051">
    <property type="entry name" value="RmlC_Cupin_sf"/>
</dbReference>
<dbReference type="AlphaFoldDB" id="A0A2G6KBZ7"/>
<dbReference type="InterPro" id="IPR014710">
    <property type="entry name" value="RmlC-like_jellyroll"/>
</dbReference>
<proteinExistence type="predicted"/>
<reference evidence="2 3" key="1">
    <citation type="submission" date="2017-10" db="EMBL/GenBank/DDBJ databases">
        <title>Novel microbial diversity and functional potential in the marine mammal oral microbiome.</title>
        <authorList>
            <person name="Dudek N.K."/>
            <person name="Sun C.L."/>
            <person name="Burstein D."/>
            <person name="Kantor R.S."/>
            <person name="Aliaga Goltsman D.S."/>
            <person name="Bik E.M."/>
            <person name="Thomas B.C."/>
            <person name="Banfield J.F."/>
            <person name="Relman D.A."/>
        </authorList>
    </citation>
    <scope>NUCLEOTIDE SEQUENCE [LARGE SCALE GENOMIC DNA]</scope>
    <source>
        <strain evidence="2">DOLJORAL78_47_16</strain>
    </source>
</reference>
<evidence type="ECO:0000313" key="3">
    <source>
        <dbReference type="Proteomes" id="UP000230821"/>
    </source>
</evidence>
<dbReference type="Proteomes" id="UP000230821">
    <property type="component" value="Unassembled WGS sequence"/>
</dbReference>
<dbReference type="InterPro" id="IPR052535">
    <property type="entry name" value="Bacilysin_H2HPP_isomerase"/>
</dbReference>
<feature type="domain" description="Cupin type-2" evidence="1">
    <location>
        <begin position="33"/>
        <end position="101"/>
    </location>
</feature>
<dbReference type="Gene3D" id="2.60.120.10">
    <property type="entry name" value="Jelly Rolls"/>
    <property type="match status" value="1"/>
</dbReference>
<dbReference type="PANTHER" id="PTHR40112">
    <property type="entry name" value="H2HPP ISOMERASE"/>
    <property type="match status" value="1"/>
</dbReference>
<gene>
    <name evidence="2" type="ORF">CSA56_13925</name>
</gene>
<sequence>MSVFYELKDLSATPVLNGITMKAVYGEKSSIAFVELPAYSRIPLHHHSSEQIGIVLEGEIEYTVEGETKICNKGSMFIVPPNAHHSLVVVSNKTARLIDIFTPKRELTKALNYVETPE</sequence>
<protein>
    <recommendedName>
        <fullName evidence="1">Cupin type-2 domain-containing protein</fullName>
    </recommendedName>
</protein>
<dbReference type="PANTHER" id="PTHR40112:SF1">
    <property type="entry name" value="H2HPP ISOMERASE"/>
    <property type="match status" value="1"/>
</dbReference>
<dbReference type="InterPro" id="IPR013096">
    <property type="entry name" value="Cupin_2"/>
</dbReference>
<organism evidence="2 3">
    <name type="scientific">candidate division KSB3 bacterium</name>
    <dbReference type="NCBI Taxonomy" id="2044937"/>
    <lineage>
        <taxon>Bacteria</taxon>
        <taxon>candidate division KSB3</taxon>
    </lineage>
</organism>
<evidence type="ECO:0000259" key="1">
    <source>
        <dbReference type="Pfam" id="PF07883"/>
    </source>
</evidence>
<dbReference type="Pfam" id="PF07883">
    <property type="entry name" value="Cupin_2"/>
    <property type="match status" value="1"/>
</dbReference>
<accession>A0A2G6KBZ7</accession>
<evidence type="ECO:0000313" key="2">
    <source>
        <dbReference type="EMBL" id="PIE32890.1"/>
    </source>
</evidence>
<dbReference type="SUPFAM" id="SSF51182">
    <property type="entry name" value="RmlC-like cupins"/>
    <property type="match status" value="1"/>
</dbReference>